<dbReference type="KEGG" id="lbc:LACBIDRAFT_301661"/>
<dbReference type="AlphaFoldDB" id="B0CP05"/>
<keyword evidence="2" id="KW-1185">Reference proteome</keyword>
<protein>
    <submittedName>
        <fullName evidence="1">Predicted protein</fullName>
    </submittedName>
</protein>
<dbReference type="RefSeq" id="XP_001874236.1">
    <property type="nucleotide sequence ID" value="XM_001874201.1"/>
</dbReference>
<organism evidence="2">
    <name type="scientific">Laccaria bicolor (strain S238N-H82 / ATCC MYA-4686)</name>
    <name type="common">Bicoloured deceiver</name>
    <name type="synonym">Laccaria laccata var. bicolor</name>
    <dbReference type="NCBI Taxonomy" id="486041"/>
    <lineage>
        <taxon>Eukaryota</taxon>
        <taxon>Fungi</taxon>
        <taxon>Dikarya</taxon>
        <taxon>Basidiomycota</taxon>
        <taxon>Agaricomycotina</taxon>
        <taxon>Agaricomycetes</taxon>
        <taxon>Agaricomycetidae</taxon>
        <taxon>Agaricales</taxon>
        <taxon>Agaricineae</taxon>
        <taxon>Hydnangiaceae</taxon>
        <taxon>Laccaria</taxon>
    </lineage>
</organism>
<dbReference type="Proteomes" id="UP000001194">
    <property type="component" value="Unassembled WGS sequence"/>
</dbReference>
<evidence type="ECO:0000313" key="2">
    <source>
        <dbReference type="Proteomes" id="UP000001194"/>
    </source>
</evidence>
<dbReference type="GeneID" id="6069301"/>
<evidence type="ECO:0000313" key="1">
    <source>
        <dbReference type="EMBL" id="EDR16028.1"/>
    </source>
</evidence>
<dbReference type="HOGENOM" id="CLU_3069066_0_0_1"/>
<accession>B0CP05</accession>
<reference evidence="1 2" key="1">
    <citation type="journal article" date="2008" name="Nature">
        <title>The genome of Laccaria bicolor provides insights into mycorrhizal symbiosis.</title>
        <authorList>
            <person name="Martin F."/>
            <person name="Aerts A."/>
            <person name="Ahren D."/>
            <person name="Brun A."/>
            <person name="Danchin E.G.J."/>
            <person name="Duchaussoy F."/>
            <person name="Gibon J."/>
            <person name="Kohler A."/>
            <person name="Lindquist E."/>
            <person name="Pereda V."/>
            <person name="Salamov A."/>
            <person name="Shapiro H.J."/>
            <person name="Wuyts J."/>
            <person name="Blaudez D."/>
            <person name="Buee M."/>
            <person name="Brokstein P."/>
            <person name="Canbaeck B."/>
            <person name="Cohen D."/>
            <person name="Courty P.E."/>
            <person name="Coutinho P.M."/>
            <person name="Delaruelle C."/>
            <person name="Detter J.C."/>
            <person name="Deveau A."/>
            <person name="DiFazio S."/>
            <person name="Duplessis S."/>
            <person name="Fraissinet-Tachet L."/>
            <person name="Lucic E."/>
            <person name="Frey-Klett P."/>
            <person name="Fourrey C."/>
            <person name="Feussner I."/>
            <person name="Gay G."/>
            <person name="Grimwood J."/>
            <person name="Hoegger P.J."/>
            <person name="Jain P."/>
            <person name="Kilaru S."/>
            <person name="Labbe J."/>
            <person name="Lin Y.C."/>
            <person name="Legue V."/>
            <person name="Le Tacon F."/>
            <person name="Marmeisse R."/>
            <person name="Melayah D."/>
            <person name="Montanini B."/>
            <person name="Muratet M."/>
            <person name="Nehls U."/>
            <person name="Niculita-Hirzel H."/>
            <person name="Oudot-Le Secq M.P."/>
            <person name="Peter M."/>
            <person name="Quesneville H."/>
            <person name="Rajashekar B."/>
            <person name="Reich M."/>
            <person name="Rouhier N."/>
            <person name="Schmutz J."/>
            <person name="Yin T."/>
            <person name="Chalot M."/>
            <person name="Henrissat B."/>
            <person name="Kuees U."/>
            <person name="Lucas S."/>
            <person name="Van de Peer Y."/>
            <person name="Podila G.K."/>
            <person name="Polle A."/>
            <person name="Pukkila P.J."/>
            <person name="Richardson P.M."/>
            <person name="Rouze P."/>
            <person name="Sanders I.R."/>
            <person name="Stajich J.E."/>
            <person name="Tunlid A."/>
            <person name="Tuskan G."/>
            <person name="Grigoriev I.V."/>
        </authorList>
    </citation>
    <scope>NUCLEOTIDE SEQUENCE [LARGE SCALE GENOMIC DNA]</scope>
    <source>
        <strain evidence="2">S238N-H82 / ATCC MYA-4686</strain>
    </source>
</reference>
<dbReference type="InParanoid" id="B0CP05"/>
<dbReference type="EMBL" id="DS547091">
    <property type="protein sequence ID" value="EDR16028.1"/>
    <property type="molecule type" value="Genomic_DNA"/>
</dbReference>
<name>B0CP05_LACBS</name>
<sequence>MHHTCHTQLLFSLHNTELTCYFISTSAHKRSYQCPPYSCRNPVIPVFSHSSGI</sequence>
<gene>
    <name evidence="1" type="ORF">LACBIDRAFT_301661</name>
</gene>
<proteinExistence type="predicted"/>